<dbReference type="InterPro" id="IPR007024">
    <property type="entry name" value="BLUF_domain"/>
</dbReference>
<dbReference type="SUPFAM" id="SSF54975">
    <property type="entry name" value="Acylphosphatase/BLUF domain-like"/>
    <property type="match status" value="1"/>
</dbReference>
<accession>A0A2A2AD56</accession>
<name>A0A2A2AD56_9BURK</name>
<comment type="caution">
    <text evidence="2">The sequence shown here is derived from an EMBL/GenBank/DDBJ whole genome shotgun (WGS) entry which is preliminary data.</text>
</comment>
<dbReference type="EMBL" id="NSJF01000001">
    <property type="protein sequence ID" value="PAT35756.1"/>
    <property type="molecule type" value="Genomic_DNA"/>
</dbReference>
<dbReference type="GO" id="GO:0009882">
    <property type="term" value="F:blue light photoreceptor activity"/>
    <property type="evidence" value="ECO:0007669"/>
    <property type="project" value="InterPro"/>
</dbReference>
<feature type="domain" description="BLUF" evidence="1">
    <location>
        <begin position="2"/>
        <end position="92"/>
    </location>
</feature>
<dbReference type="Pfam" id="PF04940">
    <property type="entry name" value="BLUF"/>
    <property type="match status" value="1"/>
</dbReference>
<evidence type="ECO:0000313" key="2">
    <source>
        <dbReference type="EMBL" id="PAT35756.1"/>
    </source>
</evidence>
<reference evidence="2 3" key="1">
    <citation type="submission" date="2017-08" db="EMBL/GenBank/DDBJ databases">
        <title>WGS of Clinical strains of the CDC Group NO-1 linked to zoonotic infections in humans.</title>
        <authorList>
            <person name="Bernier A.-M."/>
            <person name="Bernard K."/>
        </authorList>
    </citation>
    <scope>NUCLEOTIDE SEQUENCE [LARGE SCALE GENOMIC DNA]</scope>
    <source>
        <strain evidence="2 3">NML03-0146</strain>
    </source>
</reference>
<evidence type="ECO:0000259" key="1">
    <source>
        <dbReference type="PROSITE" id="PS50925"/>
    </source>
</evidence>
<dbReference type="InterPro" id="IPR036046">
    <property type="entry name" value="Acylphosphatase-like_dom_sf"/>
</dbReference>
<organism evidence="2 3">
    <name type="scientific">Vandammella animalimorsus</name>
    <dbReference type="NCBI Taxonomy" id="2029117"/>
    <lineage>
        <taxon>Bacteria</taxon>
        <taxon>Pseudomonadati</taxon>
        <taxon>Pseudomonadota</taxon>
        <taxon>Betaproteobacteria</taxon>
        <taxon>Burkholderiales</taxon>
        <taxon>Comamonadaceae</taxon>
        <taxon>Vandammella</taxon>
    </lineage>
</organism>
<dbReference type="GO" id="GO:0071949">
    <property type="term" value="F:FAD binding"/>
    <property type="evidence" value="ECO:0007669"/>
    <property type="project" value="InterPro"/>
</dbReference>
<evidence type="ECO:0000313" key="3">
    <source>
        <dbReference type="Proteomes" id="UP000217999"/>
    </source>
</evidence>
<dbReference type="PROSITE" id="PS50925">
    <property type="entry name" value="BLUF"/>
    <property type="match status" value="1"/>
</dbReference>
<sequence>MLVQLAYASLVAPDAAPAVSAILASGRRHNQQLGISGVLCSGFGMYLQVMEGERAAVSQTYAQLLQDARHQQAQLLYCVEISERQFANWTLGHVKLERLGTPFLLKYAERLPLTPGQLSATSVRAMLLDLVATAAIAHK</sequence>
<dbReference type="Proteomes" id="UP000217999">
    <property type="component" value="Unassembled WGS sequence"/>
</dbReference>
<dbReference type="SMART" id="SM01034">
    <property type="entry name" value="BLUF"/>
    <property type="match status" value="1"/>
</dbReference>
<dbReference type="Gene3D" id="3.30.70.100">
    <property type="match status" value="1"/>
</dbReference>
<proteinExistence type="predicted"/>
<dbReference type="RefSeq" id="WP_095548641.1">
    <property type="nucleotide sequence ID" value="NZ_NSJF01000001.1"/>
</dbReference>
<protein>
    <submittedName>
        <fullName evidence="2">Blue light sensor protein</fullName>
    </submittedName>
</protein>
<gene>
    <name evidence="2" type="ORF">CK620_00265</name>
</gene>
<dbReference type="AlphaFoldDB" id="A0A2A2AD56"/>